<evidence type="ECO:0000313" key="2">
    <source>
        <dbReference type="EMBL" id="BBY05663.1"/>
    </source>
</evidence>
<name>A0A7I7PAP0_9MYCO</name>
<evidence type="ECO:0000259" key="1">
    <source>
        <dbReference type="Pfam" id="PF02627"/>
    </source>
</evidence>
<proteinExistence type="predicted"/>
<dbReference type="PANTHER" id="PTHR34846">
    <property type="entry name" value="4-CARBOXYMUCONOLACTONE DECARBOXYLASE FAMILY PROTEIN (AFU_ORTHOLOGUE AFUA_6G11590)"/>
    <property type="match status" value="1"/>
</dbReference>
<dbReference type="GO" id="GO:0051920">
    <property type="term" value="F:peroxiredoxin activity"/>
    <property type="evidence" value="ECO:0007669"/>
    <property type="project" value="InterPro"/>
</dbReference>
<dbReference type="RefSeq" id="WP_083087459.1">
    <property type="nucleotide sequence ID" value="NZ_AP022583.1"/>
</dbReference>
<gene>
    <name evidence="3" type="ORF">BST37_09540</name>
    <name evidence="2" type="ORF">MNVI_09810</name>
</gene>
<dbReference type="KEGG" id="mnv:MNVI_09810"/>
<reference evidence="3 4" key="1">
    <citation type="submission" date="2017-02" db="EMBL/GenBank/DDBJ databases">
        <title>The new phylogeny of genus Mycobacterium.</title>
        <authorList>
            <person name="Tortoli E."/>
            <person name="Trovato A."/>
            <person name="Cirillo D.M."/>
        </authorList>
    </citation>
    <scope>NUCLEOTIDE SEQUENCE [LARGE SCALE GENOMIC DNA]</scope>
    <source>
        <strain evidence="3 4">DSM 45145</strain>
    </source>
</reference>
<accession>A0A7I7PAP0</accession>
<protein>
    <submittedName>
        <fullName evidence="2">Carboxymuconolactone decarboxylase</fullName>
    </submittedName>
</protein>
<dbReference type="PANTHER" id="PTHR34846:SF5">
    <property type="entry name" value="CARBOXYMUCONOLACTONE DECARBOXYLASE-LIKE DOMAIN-CONTAINING PROTEIN"/>
    <property type="match status" value="1"/>
</dbReference>
<dbReference type="Gene3D" id="1.20.1290.10">
    <property type="entry name" value="AhpD-like"/>
    <property type="match status" value="1"/>
</dbReference>
<dbReference type="InterPro" id="IPR029032">
    <property type="entry name" value="AhpD-like"/>
</dbReference>
<reference evidence="2" key="3">
    <citation type="submission" date="2020-02" db="EMBL/GenBank/DDBJ databases">
        <authorList>
            <person name="Matsumoto Y."/>
            <person name="Motooka D."/>
            <person name="Nakamura S."/>
        </authorList>
    </citation>
    <scope>NUCLEOTIDE SEQUENCE</scope>
    <source>
        <strain evidence="2">JCM 16367</strain>
    </source>
</reference>
<reference evidence="2 5" key="2">
    <citation type="journal article" date="2019" name="Emerg. Microbes Infect.">
        <title>Comprehensive subspecies identification of 175 nontuberculous mycobacteria species based on 7547 genomic profiles.</title>
        <authorList>
            <person name="Matsumoto Y."/>
            <person name="Kinjo T."/>
            <person name="Motooka D."/>
            <person name="Nabeya D."/>
            <person name="Jung N."/>
            <person name="Uechi K."/>
            <person name="Horii T."/>
            <person name="Iida T."/>
            <person name="Fujita J."/>
            <person name="Nakamura S."/>
        </authorList>
    </citation>
    <scope>NUCLEOTIDE SEQUENCE [LARGE SCALE GENOMIC DNA]</scope>
    <source>
        <strain evidence="2 5">JCM 16367</strain>
    </source>
</reference>
<evidence type="ECO:0000313" key="3">
    <source>
        <dbReference type="EMBL" id="ORB15165.1"/>
    </source>
</evidence>
<dbReference type="InterPro" id="IPR003779">
    <property type="entry name" value="CMD-like"/>
</dbReference>
<evidence type="ECO:0000313" key="5">
    <source>
        <dbReference type="Proteomes" id="UP000466894"/>
    </source>
</evidence>
<organism evidence="2 5">
    <name type="scientific">Mycobacterium noviomagense</name>
    <dbReference type="NCBI Taxonomy" id="459858"/>
    <lineage>
        <taxon>Bacteria</taxon>
        <taxon>Bacillati</taxon>
        <taxon>Actinomycetota</taxon>
        <taxon>Actinomycetes</taxon>
        <taxon>Mycobacteriales</taxon>
        <taxon>Mycobacteriaceae</taxon>
        <taxon>Mycobacterium</taxon>
    </lineage>
</organism>
<sequence>MRVEPLPADQWDEAVQRSLAEMLPEDRRNPRDAGNLLATLARHPELARAFLRFGGYLLTRSTLPPRLREQVILRVGHRRGCAYEWEHHVTLGKRVGLSDADIAAAQSGEAVDEFDRTLLRAVDELDEKSNLSDATWAALGERLDERQLMDLIFTIGGYTALAMALNTFGVEVERER</sequence>
<dbReference type="AlphaFoldDB" id="A0A7I7PAP0"/>
<dbReference type="SUPFAM" id="SSF69118">
    <property type="entry name" value="AhpD-like"/>
    <property type="match status" value="1"/>
</dbReference>
<dbReference type="Proteomes" id="UP000466894">
    <property type="component" value="Chromosome"/>
</dbReference>
<evidence type="ECO:0000313" key="4">
    <source>
        <dbReference type="Proteomes" id="UP000192374"/>
    </source>
</evidence>
<keyword evidence="4" id="KW-1185">Reference proteome</keyword>
<feature type="domain" description="Carboxymuconolactone decarboxylase-like" evidence="1">
    <location>
        <begin position="44"/>
        <end position="124"/>
    </location>
</feature>
<dbReference type="EMBL" id="MVIC01000013">
    <property type="protein sequence ID" value="ORB15165.1"/>
    <property type="molecule type" value="Genomic_DNA"/>
</dbReference>
<dbReference type="Proteomes" id="UP000192374">
    <property type="component" value="Unassembled WGS sequence"/>
</dbReference>
<dbReference type="EMBL" id="AP022583">
    <property type="protein sequence ID" value="BBY05663.1"/>
    <property type="molecule type" value="Genomic_DNA"/>
</dbReference>
<dbReference type="OrthoDB" id="4704294at2"/>
<dbReference type="Pfam" id="PF02627">
    <property type="entry name" value="CMD"/>
    <property type="match status" value="1"/>
</dbReference>